<protein>
    <recommendedName>
        <fullName evidence="2">Peroxisomal membrane protein PEX14-like KPWE domain-containing protein</fullName>
    </recommendedName>
</protein>
<evidence type="ECO:0000256" key="1">
    <source>
        <dbReference type="SAM" id="MobiDB-lite"/>
    </source>
</evidence>
<dbReference type="Pfam" id="PF17733">
    <property type="entry name" value="KPWE_dom"/>
    <property type="match status" value="1"/>
</dbReference>
<dbReference type="InterPro" id="IPR040554">
    <property type="entry name" value="KPWE_PEX14_dom"/>
</dbReference>
<feature type="domain" description="Peroxisomal membrane protein PEX14-like KPWE" evidence="2">
    <location>
        <begin position="85"/>
        <end position="133"/>
    </location>
</feature>
<evidence type="ECO:0000313" key="4">
    <source>
        <dbReference type="Proteomes" id="UP001214628"/>
    </source>
</evidence>
<feature type="region of interest" description="Disordered" evidence="1">
    <location>
        <begin position="48"/>
        <end position="84"/>
    </location>
</feature>
<organism evidence="3 4">
    <name type="scientific">Malassezia psittaci</name>
    <dbReference type="NCBI Taxonomy" id="1821823"/>
    <lineage>
        <taxon>Eukaryota</taxon>
        <taxon>Fungi</taxon>
        <taxon>Dikarya</taxon>
        <taxon>Basidiomycota</taxon>
        <taxon>Ustilaginomycotina</taxon>
        <taxon>Malasseziomycetes</taxon>
        <taxon>Malasseziales</taxon>
        <taxon>Malasseziaceae</taxon>
        <taxon>Malassezia</taxon>
    </lineage>
</organism>
<feature type="region of interest" description="Disordered" evidence="1">
    <location>
        <begin position="116"/>
        <end position="136"/>
    </location>
</feature>
<proteinExistence type="predicted"/>
<reference evidence="3" key="1">
    <citation type="submission" date="2023-02" db="EMBL/GenBank/DDBJ databases">
        <title>Mating type loci evolution in Malassezia.</title>
        <authorList>
            <person name="Coelho M.A."/>
        </authorList>
    </citation>
    <scope>NUCLEOTIDE SEQUENCE</scope>
    <source>
        <strain evidence="3">CBS 14136</strain>
    </source>
</reference>
<dbReference type="PANTHER" id="PTHR36855:SF1">
    <property type="entry name" value="PEROXISOME MEMBRANE ANCHOR PROTEIN PEX14P N-TERMINAL DOMAIN-CONTAINING PROTEIN"/>
    <property type="match status" value="1"/>
</dbReference>
<sequence length="136" mass="14861">MAAVDTQGSEDDAEFVLGTRAIVEQLMAQGASDEEIRHTLEHARKFYYEQKSQQPSATTNTTHDSASLQTAKTDQSNNQAQSTETYPASFNAIVEMIATGQEDKISGIRDIPLKINEAPPSVSALPRPKKPWEASP</sequence>
<dbReference type="Proteomes" id="UP001214628">
    <property type="component" value="Chromosome 2"/>
</dbReference>
<dbReference type="PANTHER" id="PTHR36855">
    <property type="entry name" value="CHROMOSOME 10, WHOLE GENOME SHOTGUN SEQUENCE"/>
    <property type="match status" value="1"/>
</dbReference>
<accession>A0AAF0JED6</accession>
<dbReference type="AlphaFoldDB" id="A0AAF0JED6"/>
<name>A0AAF0JED6_9BASI</name>
<evidence type="ECO:0000259" key="2">
    <source>
        <dbReference type="Pfam" id="PF17733"/>
    </source>
</evidence>
<keyword evidence="4" id="KW-1185">Reference proteome</keyword>
<evidence type="ECO:0000313" key="3">
    <source>
        <dbReference type="EMBL" id="WFD43588.1"/>
    </source>
</evidence>
<gene>
    <name evidence="3" type="ORF">MPSI1_002251</name>
</gene>
<feature type="compositionally biased region" description="Polar residues" evidence="1">
    <location>
        <begin position="50"/>
        <end position="84"/>
    </location>
</feature>
<dbReference type="EMBL" id="CP118376">
    <property type="protein sequence ID" value="WFD43588.1"/>
    <property type="molecule type" value="Genomic_DNA"/>
</dbReference>